<accession>A0ABS4SFU8</accession>
<dbReference type="Proteomes" id="UP000781958">
    <property type="component" value="Unassembled WGS sequence"/>
</dbReference>
<dbReference type="PANTHER" id="PTHR30244:SF36">
    <property type="entry name" value="3-OXO-GLUCOSE-6-PHOSPHATE:GLUTAMATE AMINOTRANSFERASE"/>
    <property type="match status" value="1"/>
</dbReference>
<dbReference type="InterPro" id="IPR015422">
    <property type="entry name" value="PyrdxlP-dep_Trfase_small"/>
</dbReference>
<dbReference type="Pfam" id="PF01041">
    <property type="entry name" value="DegT_DnrJ_EryC1"/>
    <property type="match status" value="1"/>
</dbReference>
<evidence type="ECO:0000256" key="3">
    <source>
        <dbReference type="RuleBase" id="RU004508"/>
    </source>
</evidence>
<dbReference type="CDD" id="cd00616">
    <property type="entry name" value="AHBA_syn"/>
    <property type="match status" value="1"/>
</dbReference>
<dbReference type="InterPro" id="IPR015424">
    <property type="entry name" value="PyrdxlP-dep_Trfase"/>
</dbReference>
<evidence type="ECO:0000313" key="5">
    <source>
        <dbReference type="Proteomes" id="UP000781958"/>
    </source>
</evidence>
<organism evidence="4 5">
    <name type="scientific">Azospirillum rugosum</name>
    <dbReference type="NCBI Taxonomy" id="416170"/>
    <lineage>
        <taxon>Bacteria</taxon>
        <taxon>Pseudomonadati</taxon>
        <taxon>Pseudomonadota</taxon>
        <taxon>Alphaproteobacteria</taxon>
        <taxon>Rhodospirillales</taxon>
        <taxon>Azospirillaceae</taxon>
        <taxon>Azospirillum</taxon>
    </lineage>
</organism>
<gene>
    <name evidence="4" type="ORF">J2851_001184</name>
</gene>
<comment type="caution">
    <text evidence="4">The sequence shown here is derived from an EMBL/GenBank/DDBJ whole genome shotgun (WGS) entry which is preliminary data.</text>
</comment>
<dbReference type="InterPro" id="IPR000653">
    <property type="entry name" value="DegT/StrS_aminotransferase"/>
</dbReference>
<dbReference type="Gene3D" id="3.90.1150.10">
    <property type="entry name" value="Aspartate Aminotransferase, domain 1"/>
    <property type="match status" value="1"/>
</dbReference>
<dbReference type="SUPFAM" id="SSF53383">
    <property type="entry name" value="PLP-dependent transferases"/>
    <property type="match status" value="1"/>
</dbReference>
<protein>
    <submittedName>
        <fullName evidence="4">dTDP-4-amino-4,6-dideoxygalactose transaminase</fullName>
    </submittedName>
</protein>
<reference evidence="4 5" key="1">
    <citation type="submission" date="2021-03" db="EMBL/GenBank/DDBJ databases">
        <title>Genomic Encyclopedia of Type Strains, Phase III (KMG-III): the genomes of soil and plant-associated and newly described type strains.</title>
        <authorList>
            <person name="Whitman W."/>
        </authorList>
    </citation>
    <scope>NUCLEOTIDE SEQUENCE [LARGE SCALE GENOMIC DNA]</scope>
    <source>
        <strain evidence="4 5">IMMIB AFH-6</strain>
    </source>
</reference>
<keyword evidence="1 3" id="KW-0663">Pyridoxal phosphate</keyword>
<dbReference type="PANTHER" id="PTHR30244">
    <property type="entry name" value="TRANSAMINASE"/>
    <property type="match status" value="1"/>
</dbReference>
<name>A0ABS4SFU8_9PROT</name>
<evidence type="ECO:0000256" key="2">
    <source>
        <dbReference type="ARBA" id="ARBA00037999"/>
    </source>
</evidence>
<dbReference type="RefSeq" id="WP_209764895.1">
    <property type="nucleotide sequence ID" value="NZ_JAGINP010000003.1"/>
</dbReference>
<dbReference type="InterPro" id="IPR015421">
    <property type="entry name" value="PyrdxlP-dep_Trfase_major"/>
</dbReference>
<evidence type="ECO:0000256" key="1">
    <source>
        <dbReference type="ARBA" id="ARBA00022898"/>
    </source>
</evidence>
<keyword evidence="5" id="KW-1185">Reference proteome</keyword>
<dbReference type="Gene3D" id="3.40.640.10">
    <property type="entry name" value="Type I PLP-dependent aspartate aminotransferase-like (Major domain)"/>
    <property type="match status" value="1"/>
</dbReference>
<proteinExistence type="inferred from homology"/>
<evidence type="ECO:0000313" key="4">
    <source>
        <dbReference type="EMBL" id="MBP2291435.1"/>
    </source>
</evidence>
<dbReference type="PIRSF" id="PIRSF000390">
    <property type="entry name" value="PLP_StrS"/>
    <property type="match status" value="1"/>
</dbReference>
<comment type="similarity">
    <text evidence="2 3">Belongs to the DegT/DnrJ/EryC1 family.</text>
</comment>
<sequence length="369" mass="39807">MIPYLDLQSQYRSIRPEVEKAVLDVLASGQYVLGAPVEDFEKRFARYCGVRHCVAVNTGTSALHLALLAAGIGPGDEVITVPMTFMATVAAIVYTGAKPVLVDIDPRSWTMDPAKVEAAITPRTKAILPVHLHGQMADMAPLLDIARTHGLTLIEDACQAHGARYRGQTAGSLGDAGCFSFYPGKNLGAAGEGGALVTDRDDIAEQARLLRDWGQTVRYRHDVMAFNYRMDAIQGAVLGVKLSHLDGWTEARRAVAAQYDEHLAEGGMALPARIEGRRHVYHVYAVCVPERDRVRGLLNEAGVSTGIHYPIPIHLQPACADLGYGPGDFPVTERFARETLSLPIFPEMTGEQIADAAKALRSAVATLAG</sequence>
<dbReference type="EMBL" id="JAGINP010000003">
    <property type="protein sequence ID" value="MBP2291435.1"/>
    <property type="molecule type" value="Genomic_DNA"/>
</dbReference>